<sequence length="221" mass="23368">MRITIVAATGGIGRHLLDQAVAAGHDVTAAVRDPGRLTHEVRGVAVDLADPDPEALRSAVADSDAVLSGLGPRSGSEAGIVSRGTRAIVRAMRDTDVARLVVVSAAPVGTVPSPGRPNPPARDPGDGVIMRHVLAPVLKTVLRRHYTDLATMEDILRDSELEWTSARPPRLTDKPLTGTYRTAYERNIPGGHSVPRADVAHFMLGAIDRPETVRRAVGVAS</sequence>
<keyword evidence="3" id="KW-1185">Reference proteome</keyword>
<name>A0A3N0E2W9_9ACTN</name>
<dbReference type="InterPro" id="IPR051606">
    <property type="entry name" value="Polyketide_Oxido-like"/>
</dbReference>
<dbReference type="PANTHER" id="PTHR43355">
    <property type="entry name" value="FLAVIN REDUCTASE (NADPH)"/>
    <property type="match status" value="1"/>
</dbReference>
<reference evidence="2 3" key="1">
    <citation type="submission" date="2018-11" db="EMBL/GenBank/DDBJ databases">
        <title>The genome draft of YIM 96095.</title>
        <authorList>
            <person name="Tang S.-K."/>
            <person name="Chunyu W.-X."/>
            <person name="Feng Y.-Z."/>
        </authorList>
    </citation>
    <scope>NUCLEOTIDE SEQUENCE [LARGE SCALE GENOMIC DNA]</scope>
    <source>
        <strain evidence="2 3">YIM 96095</strain>
    </source>
</reference>
<proteinExistence type="predicted"/>
<dbReference type="PANTHER" id="PTHR43355:SF2">
    <property type="entry name" value="FLAVIN REDUCTASE (NADPH)"/>
    <property type="match status" value="1"/>
</dbReference>
<dbReference type="InterPro" id="IPR036291">
    <property type="entry name" value="NAD(P)-bd_dom_sf"/>
</dbReference>
<evidence type="ECO:0000313" key="2">
    <source>
        <dbReference type="EMBL" id="RNL82188.1"/>
    </source>
</evidence>
<gene>
    <name evidence="2" type="ORF">EFW17_19930</name>
</gene>
<dbReference type="SUPFAM" id="SSF51735">
    <property type="entry name" value="NAD(P)-binding Rossmann-fold domains"/>
    <property type="match status" value="1"/>
</dbReference>
<accession>A0A3N0E2W9</accession>
<dbReference type="GO" id="GO:0004074">
    <property type="term" value="F:biliverdin reductase [NAD(P)H] activity"/>
    <property type="evidence" value="ECO:0007669"/>
    <property type="project" value="TreeGrafter"/>
</dbReference>
<evidence type="ECO:0000313" key="3">
    <source>
        <dbReference type="Proteomes" id="UP000269198"/>
    </source>
</evidence>
<dbReference type="EMBL" id="RJMB01000025">
    <property type="protein sequence ID" value="RNL82188.1"/>
    <property type="molecule type" value="Genomic_DNA"/>
</dbReference>
<dbReference type="Pfam" id="PF13460">
    <property type="entry name" value="NAD_binding_10"/>
    <property type="match status" value="1"/>
</dbReference>
<dbReference type="GO" id="GO:0042602">
    <property type="term" value="F:riboflavin reductase (NADPH) activity"/>
    <property type="evidence" value="ECO:0007669"/>
    <property type="project" value="TreeGrafter"/>
</dbReference>
<protein>
    <submittedName>
        <fullName evidence="2">NAD(P)-dependent oxidoreductase</fullName>
    </submittedName>
</protein>
<dbReference type="Gene3D" id="3.40.50.720">
    <property type="entry name" value="NAD(P)-binding Rossmann-like Domain"/>
    <property type="match status" value="1"/>
</dbReference>
<dbReference type="RefSeq" id="WP_123202953.1">
    <property type="nucleotide sequence ID" value="NZ_RJMB01000025.1"/>
</dbReference>
<feature type="domain" description="NAD(P)-binding" evidence="1">
    <location>
        <begin position="8"/>
        <end position="210"/>
    </location>
</feature>
<evidence type="ECO:0000259" key="1">
    <source>
        <dbReference type="Pfam" id="PF13460"/>
    </source>
</evidence>
<comment type="caution">
    <text evidence="2">The sequence shown here is derived from an EMBL/GenBank/DDBJ whole genome shotgun (WGS) entry which is preliminary data.</text>
</comment>
<dbReference type="InterPro" id="IPR016040">
    <property type="entry name" value="NAD(P)-bd_dom"/>
</dbReference>
<dbReference type="OrthoDB" id="3763081at2"/>
<dbReference type="Proteomes" id="UP000269198">
    <property type="component" value="Unassembled WGS sequence"/>
</dbReference>
<dbReference type="AlphaFoldDB" id="A0A3N0E2W9"/>
<organism evidence="2 3">
    <name type="scientific">Halostreptopolyspora alba</name>
    <dbReference type="NCBI Taxonomy" id="2487137"/>
    <lineage>
        <taxon>Bacteria</taxon>
        <taxon>Bacillati</taxon>
        <taxon>Actinomycetota</taxon>
        <taxon>Actinomycetes</taxon>
        <taxon>Streptosporangiales</taxon>
        <taxon>Nocardiopsidaceae</taxon>
        <taxon>Halostreptopolyspora</taxon>
    </lineage>
</organism>